<reference evidence="5 6" key="1">
    <citation type="journal article" date="2015" name="Proc. Natl. Acad. Sci. U.S.A.">
        <title>The resurrection genome of Boea hygrometrica: A blueprint for survival of dehydration.</title>
        <authorList>
            <person name="Xiao L."/>
            <person name="Yang G."/>
            <person name="Zhang L."/>
            <person name="Yang X."/>
            <person name="Zhao S."/>
            <person name="Ji Z."/>
            <person name="Zhou Q."/>
            <person name="Hu M."/>
            <person name="Wang Y."/>
            <person name="Chen M."/>
            <person name="Xu Y."/>
            <person name="Jin H."/>
            <person name="Xiao X."/>
            <person name="Hu G."/>
            <person name="Bao F."/>
            <person name="Hu Y."/>
            <person name="Wan P."/>
            <person name="Li L."/>
            <person name="Deng X."/>
            <person name="Kuang T."/>
            <person name="Xiang C."/>
            <person name="Zhu J.K."/>
            <person name="Oliver M.J."/>
            <person name="He Y."/>
        </authorList>
    </citation>
    <scope>NUCLEOTIDE SEQUENCE [LARGE SCALE GENOMIC DNA]</scope>
    <source>
        <strain evidence="6">cv. XS01</strain>
    </source>
</reference>
<dbReference type="CDD" id="cd00590">
    <property type="entry name" value="RRM_SF"/>
    <property type="match status" value="1"/>
</dbReference>
<evidence type="ECO:0000313" key="6">
    <source>
        <dbReference type="Proteomes" id="UP000250235"/>
    </source>
</evidence>
<feature type="compositionally biased region" description="Basic and acidic residues" evidence="3">
    <location>
        <begin position="132"/>
        <end position="157"/>
    </location>
</feature>
<dbReference type="GO" id="GO:0005739">
    <property type="term" value="C:mitochondrion"/>
    <property type="evidence" value="ECO:0007669"/>
    <property type="project" value="TreeGrafter"/>
</dbReference>
<sequence length="371" mass="42383">MSPGNGPLPGTEHAIYFAMTIDDDSSIYVGGLPYDITEETLREAFYTYGAVLAVKHDDVAIMKSSDTSSIICACLIVNDHSSGGKCYGFVTFANPRSATQAIKEMDGKTIDGRVVKVNDVRTRGGRPNFNREGFRRDVQRGFASDRDRDHGRNDSHYRHSRRDGHRERSLDYDQDKERDQSQLRGHNRIKDRYLDEERFPDYNSHMDGGEQELERKREREWERDGGENIDEQTNNGHQKTGVKDKHQDPHLVNRSGFDNHANRDLSSEPFNDQDQISHMRGVAADQQVVVSELRAKCQTLEDSLITAKKLTSHRHQQLAKLHKCYLQVRDYDERLKSSELELQVSIHVYLSLSVHFSLSGGFGHCDVPCLF</sequence>
<dbReference type="PANTHER" id="PTHR48024:SF56">
    <property type="entry name" value="HETEROGENEOUS NUCLEAR RIBONUCLEOPROTEIN A0"/>
    <property type="match status" value="1"/>
</dbReference>
<feature type="compositionally biased region" description="Basic and acidic residues" evidence="3">
    <location>
        <begin position="241"/>
        <end position="251"/>
    </location>
</feature>
<feature type="compositionally biased region" description="Basic and acidic residues" evidence="3">
    <location>
        <begin position="212"/>
        <end position="226"/>
    </location>
</feature>
<gene>
    <name evidence="5" type="ORF">F511_31722</name>
</gene>
<dbReference type="SMART" id="SM00360">
    <property type="entry name" value="RRM"/>
    <property type="match status" value="1"/>
</dbReference>
<dbReference type="InterPro" id="IPR012677">
    <property type="entry name" value="Nucleotide-bd_a/b_plait_sf"/>
</dbReference>
<organism evidence="5 6">
    <name type="scientific">Dorcoceras hygrometricum</name>
    <dbReference type="NCBI Taxonomy" id="472368"/>
    <lineage>
        <taxon>Eukaryota</taxon>
        <taxon>Viridiplantae</taxon>
        <taxon>Streptophyta</taxon>
        <taxon>Embryophyta</taxon>
        <taxon>Tracheophyta</taxon>
        <taxon>Spermatophyta</taxon>
        <taxon>Magnoliopsida</taxon>
        <taxon>eudicotyledons</taxon>
        <taxon>Gunneridae</taxon>
        <taxon>Pentapetalae</taxon>
        <taxon>asterids</taxon>
        <taxon>lamiids</taxon>
        <taxon>Lamiales</taxon>
        <taxon>Gesneriaceae</taxon>
        <taxon>Didymocarpoideae</taxon>
        <taxon>Trichosporeae</taxon>
        <taxon>Loxocarpinae</taxon>
        <taxon>Dorcoceras</taxon>
    </lineage>
</organism>
<dbReference type="PANTHER" id="PTHR48024">
    <property type="entry name" value="GEO13361P1-RELATED"/>
    <property type="match status" value="1"/>
</dbReference>
<dbReference type="SUPFAM" id="SSF54928">
    <property type="entry name" value="RNA-binding domain, RBD"/>
    <property type="match status" value="1"/>
</dbReference>
<evidence type="ECO:0000256" key="2">
    <source>
        <dbReference type="PROSITE-ProRule" id="PRU00176"/>
    </source>
</evidence>
<dbReference type="Gene3D" id="3.30.70.330">
    <property type="match status" value="1"/>
</dbReference>
<protein>
    <submittedName>
        <fullName evidence="5">Zinc finger CCCH domain-containing protein 13</fullName>
    </submittedName>
</protein>
<feature type="compositionally biased region" description="Basic and acidic residues" evidence="3">
    <location>
        <begin position="164"/>
        <end position="181"/>
    </location>
</feature>
<evidence type="ECO:0000259" key="4">
    <source>
        <dbReference type="PROSITE" id="PS50102"/>
    </source>
</evidence>
<dbReference type="PROSITE" id="PS50102">
    <property type="entry name" value="RRM"/>
    <property type="match status" value="1"/>
</dbReference>
<proteinExistence type="predicted"/>
<name>A0A2Z7AB70_9LAMI</name>
<feature type="compositionally biased region" description="Basic and acidic residues" evidence="3">
    <location>
        <begin position="188"/>
        <end position="200"/>
    </location>
</feature>
<feature type="region of interest" description="Disordered" evidence="3">
    <location>
        <begin position="121"/>
        <end position="272"/>
    </location>
</feature>
<dbReference type="EMBL" id="KV017184">
    <property type="protein sequence ID" value="KZV18883.1"/>
    <property type="molecule type" value="Genomic_DNA"/>
</dbReference>
<evidence type="ECO:0000256" key="1">
    <source>
        <dbReference type="ARBA" id="ARBA00022884"/>
    </source>
</evidence>
<accession>A0A2Z7AB70</accession>
<dbReference type="InterPro" id="IPR000504">
    <property type="entry name" value="RRM_dom"/>
</dbReference>
<dbReference type="Pfam" id="PF00076">
    <property type="entry name" value="RRM_1"/>
    <property type="match status" value="2"/>
</dbReference>
<evidence type="ECO:0000313" key="5">
    <source>
        <dbReference type="EMBL" id="KZV18883.1"/>
    </source>
</evidence>
<dbReference type="InterPro" id="IPR050886">
    <property type="entry name" value="RNA-binding_reg"/>
</dbReference>
<dbReference type="AlphaFoldDB" id="A0A2Z7AB70"/>
<dbReference type="InterPro" id="IPR035979">
    <property type="entry name" value="RBD_domain_sf"/>
</dbReference>
<keyword evidence="6" id="KW-1185">Reference proteome</keyword>
<keyword evidence="1 2" id="KW-0694">RNA-binding</keyword>
<evidence type="ECO:0000256" key="3">
    <source>
        <dbReference type="SAM" id="MobiDB-lite"/>
    </source>
</evidence>
<dbReference type="GO" id="GO:0003723">
    <property type="term" value="F:RNA binding"/>
    <property type="evidence" value="ECO:0007669"/>
    <property type="project" value="UniProtKB-UniRule"/>
</dbReference>
<dbReference type="GO" id="GO:0005634">
    <property type="term" value="C:nucleus"/>
    <property type="evidence" value="ECO:0007669"/>
    <property type="project" value="TreeGrafter"/>
</dbReference>
<dbReference type="Proteomes" id="UP000250235">
    <property type="component" value="Unassembled WGS sequence"/>
</dbReference>
<dbReference type="OrthoDB" id="272703at2759"/>
<feature type="domain" description="RRM" evidence="4">
    <location>
        <begin position="25"/>
        <end position="122"/>
    </location>
</feature>